<feature type="compositionally biased region" description="Basic residues" evidence="1">
    <location>
        <begin position="46"/>
        <end position="63"/>
    </location>
</feature>
<keyword evidence="3" id="KW-1185">Reference proteome</keyword>
<dbReference type="EMBL" id="JBAMZK010000008">
    <property type="protein sequence ID" value="KAL0512245.1"/>
    <property type="molecule type" value="Genomic_DNA"/>
</dbReference>
<feature type="non-terminal residue" evidence="2">
    <location>
        <position position="1"/>
    </location>
</feature>
<dbReference type="AlphaFoldDB" id="A0AAW3AUZ7"/>
<accession>A0AAW3AUZ7</accession>
<sequence length="104" mass="10827">PFVLTPAFGATATATAAAASRLFSSYSDFSAGSKGVRGGSGDSQKRRLQHCHQHRKQRHAHRTRGAEGGYQVGSPLDAGKQGRIGMFTLGSSHEASAASIVSLD</sequence>
<evidence type="ECO:0000313" key="3">
    <source>
        <dbReference type="Proteomes" id="UP001500131"/>
    </source>
</evidence>
<name>A0AAW3AUZ7_9TRYP</name>
<feature type="region of interest" description="Disordered" evidence="1">
    <location>
        <begin position="28"/>
        <end position="77"/>
    </location>
</feature>
<organism evidence="2 3">
    <name type="scientific">Leishmania lindenbergi</name>
    <dbReference type="NCBI Taxonomy" id="651832"/>
    <lineage>
        <taxon>Eukaryota</taxon>
        <taxon>Discoba</taxon>
        <taxon>Euglenozoa</taxon>
        <taxon>Kinetoplastea</taxon>
        <taxon>Metakinetoplastina</taxon>
        <taxon>Trypanosomatida</taxon>
        <taxon>Trypanosomatidae</taxon>
        <taxon>Leishmaniinae</taxon>
        <taxon>Leishmania</taxon>
    </lineage>
</organism>
<protein>
    <submittedName>
        <fullName evidence="2">Uncharacterized protein</fullName>
    </submittedName>
</protein>
<dbReference type="Proteomes" id="UP001500131">
    <property type="component" value="Unassembled WGS sequence"/>
</dbReference>
<evidence type="ECO:0000256" key="1">
    <source>
        <dbReference type="SAM" id="MobiDB-lite"/>
    </source>
</evidence>
<evidence type="ECO:0000313" key="2">
    <source>
        <dbReference type="EMBL" id="KAL0512245.1"/>
    </source>
</evidence>
<reference evidence="2 3" key="1">
    <citation type="submission" date="2024-02" db="EMBL/GenBank/DDBJ databases">
        <title>FIRST GENOME SEQUENCES OF Leishmania (Viannia) shawi, Leishmania (Viannia) lindenbergi AND Leishmania (Viannia) utingensis.</title>
        <authorList>
            <person name="Resadore F."/>
            <person name="Custodio M.G.F."/>
            <person name="Boite M.C."/>
            <person name="Cupolillo E."/>
            <person name="Ferreira G.E.M."/>
        </authorList>
    </citation>
    <scope>NUCLEOTIDE SEQUENCE [LARGE SCALE GENOMIC DNA]</scope>
    <source>
        <strain evidence="2 3">MHOM/BR/1966/M15733</strain>
    </source>
</reference>
<gene>
    <name evidence="2" type="ORF">Q4I31_001346</name>
</gene>
<proteinExistence type="predicted"/>
<comment type="caution">
    <text evidence="2">The sequence shown here is derived from an EMBL/GenBank/DDBJ whole genome shotgun (WGS) entry which is preliminary data.</text>
</comment>